<sequence>MLSLSAISFAVATTLSGYLASLCFRPPNPHPNSRQAWGAQDSIGPFVAHSASILASRFITFGFCFLHALLTLLVDGGAASPPSHLNLDLFRWSWIAPLAFLSILVGVALRLAAFNALGSRFTFALTKPNELNTRGIYAYIQHPSYTGIVLAVVPVHLLFFRWDGWLSYCISPSILDGLRGWGPLCYAVLIPSYVFSLGLRVVEEEAMLKEVFGEEWIAWNERTKRFIPGLF</sequence>
<organism evidence="6 7">
    <name type="scientific">Claviceps africana</name>
    <dbReference type="NCBI Taxonomy" id="83212"/>
    <lineage>
        <taxon>Eukaryota</taxon>
        <taxon>Fungi</taxon>
        <taxon>Dikarya</taxon>
        <taxon>Ascomycota</taxon>
        <taxon>Pezizomycotina</taxon>
        <taxon>Sordariomycetes</taxon>
        <taxon>Hypocreomycetidae</taxon>
        <taxon>Hypocreales</taxon>
        <taxon>Clavicipitaceae</taxon>
        <taxon>Claviceps</taxon>
    </lineage>
</organism>
<dbReference type="Pfam" id="PF04140">
    <property type="entry name" value="ICMT"/>
    <property type="match status" value="1"/>
</dbReference>
<proteinExistence type="inferred from homology"/>
<keyword evidence="3 5" id="KW-1133">Transmembrane helix</keyword>
<reference evidence="6" key="1">
    <citation type="journal article" date="2020" name="bioRxiv">
        <title>Whole genome comparisons of ergot fungi reveals the divergence and evolution of species within the genus Claviceps are the result of varying mechanisms driving genome evolution and host range expansion.</title>
        <authorList>
            <person name="Wyka S.A."/>
            <person name="Mondo S.J."/>
            <person name="Liu M."/>
            <person name="Dettman J."/>
            <person name="Nalam V."/>
            <person name="Broders K.D."/>
        </authorList>
    </citation>
    <scope>NUCLEOTIDE SEQUENCE</scope>
    <source>
        <strain evidence="6">CCC 489</strain>
    </source>
</reference>
<keyword evidence="5" id="KW-0489">Methyltransferase</keyword>
<keyword evidence="5" id="KW-0808">Transferase</keyword>
<dbReference type="AlphaFoldDB" id="A0A8K0JFY2"/>
<dbReference type="GO" id="GO:0005789">
    <property type="term" value="C:endoplasmic reticulum membrane"/>
    <property type="evidence" value="ECO:0007669"/>
    <property type="project" value="UniProtKB-SubCell"/>
</dbReference>
<evidence type="ECO:0000313" key="6">
    <source>
        <dbReference type="EMBL" id="KAG5928377.1"/>
    </source>
</evidence>
<dbReference type="PANTHER" id="PTHR12714:SF9">
    <property type="entry name" value="PROTEIN-S-ISOPRENYLCYSTEINE O-METHYLTRANSFERASE"/>
    <property type="match status" value="1"/>
</dbReference>
<comment type="catalytic activity">
    <reaction evidence="5">
        <text>[protein]-C-terminal S-[(2E,6E)-farnesyl]-L-cysteine + S-adenosyl-L-methionine = [protein]-C-terminal S-[(2E,6E)-farnesyl]-L-cysteine methyl ester + S-adenosyl-L-homocysteine</text>
        <dbReference type="Rhea" id="RHEA:21672"/>
        <dbReference type="Rhea" id="RHEA-COMP:12125"/>
        <dbReference type="Rhea" id="RHEA-COMP:12126"/>
        <dbReference type="ChEBI" id="CHEBI:57856"/>
        <dbReference type="ChEBI" id="CHEBI:59789"/>
        <dbReference type="ChEBI" id="CHEBI:90510"/>
        <dbReference type="ChEBI" id="CHEBI:90511"/>
        <dbReference type="EC" id="2.1.1.100"/>
    </reaction>
</comment>
<dbReference type="OrthoDB" id="422086at2759"/>
<evidence type="ECO:0000256" key="3">
    <source>
        <dbReference type="ARBA" id="ARBA00022989"/>
    </source>
</evidence>
<dbReference type="GO" id="GO:0032259">
    <property type="term" value="P:methylation"/>
    <property type="evidence" value="ECO:0007669"/>
    <property type="project" value="UniProtKB-KW"/>
</dbReference>
<evidence type="ECO:0000313" key="7">
    <source>
        <dbReference type="Proteomes" id="UP000811619"/>
    </source>
</evidence>
<feature type="transmembrane region" description="Helical" evidence="5">
    <location>
        <begin position="94"/>
        <end position="117"/>
    </location>
</feature>
<keyword evidence="4 5" id="KW-0472">Membrane</keyword>
<evidence type="ECO:0000256" key="5">
    <source>
        <dbReference type="RuleBase" id="RU362022"/>
    </source>
</evidence>
<evidence type="ECO:0000256" key="2">
    <source>
        <dbReference type="ARBA" id="ARBA00022692"/>
    </source>
</evidence>
<keyword evidence="5" id="KW-0949">S-adenosyl-L-methionine</keyword>
<dbReference type="PANTHER" id="PTHR12714">
    <property type="entry name" value="PROTEIN-S ISOPRENYLCYSTEINE O-METHYLTRANSFERASE"/>
    <property type="match status" value="1"/>
</dbReference>
<accession>A0A8K0JFY2</accession>
<dbReference type="Gene3D" id="1.20.120.1630">
    <property type="match status" value="1"/>
</dbReference>
<dbReference type="Proteomes" id="UP000811619">
    <property type="component" value="Unassembled WGS sequence"/>
</dbReference>
<feature type="transmembrane region" description="Helical" evidence="5">
    <location>
        <begin position="54"/>
        <end position="74"/>
    </location>
</feature>
<feature type="transmembrane region" description="Helical" evidence="5">
    <location>
        <begin position="180"/>
        <end position="199"/>
    </location>
</feature>
<protein>
    <recommendedName>
        <fullName evidence="5">Protein-S-isoprenylcysteine O-methyltransferase</fullName>
        <ecNumber evidence="5">2.1.1.100</ecNumber>
    </recommendedName>
</protein>
<dbReference type="EMBL" id="SRPY01000120">
    <property type="protein sequence ID" value="KAG5928377.1"/>
    <property type="molecule type" value="Genomic_DNA"/>
</dbReference>
<evidence type="ECO:0000256" key="1">
    <source>
        <dbReference type="ARBA" id="ARBA00004141"/>
    </source>
</evidence>
<gene>
    <name evidence="6" type="ORF">E4U42_000770</name>
</gene>
<comment type="similarity">
    <text evidence="5">Belongs to the class VI-like SAM-binding methyltransferase superfamily. Isoprenylcysteine carboxyl methyltransferase family.</text>
</comment>
<comment type="caution">
    <text evidence="6">The sequence shown here is derived from an EMBL/GenBank/DDBJ whole genome shotgun (WGS) entry which is preliminary data.</text>
</comment>
<feature type="transmembrane region" description="Helical" evidence="5">
    <location>
        <begin position="138"/>
        <end position="160"/>
    </location>
</feature>
<keyword evidence="2 5" id="KW-0812">Transmembrane</keyword>
<dbReference type="InterPro" id="IPR007269">
    <property type="entry name" value="ICMT_MeTrfase"/>
</dbReference>
<keyword evidence="5" id="KW-0256">Endoplasmic reticulum</keyword>
<comment type="subcellular location">
    <subcellularLocation>
        <location evidence="5">Endoplasmic reticulum membrane</location>
        <topology evidence="5">Multi-pass membrane protein</topology>
    </subcellularLocation>
    <subcellularLocation>
        <location evidence="1">Membrane</location>
        <topology evidence="1">Multi-pass membrane protein</topology>
    </subcellularLocation>
</comment>
<evidence type="ECO:0000256" key="4">
    <source>
        <dbReference type="ARBA" id="ARBA00023136"/>
    </source>
</evidence>
<name>A0A8K0JFY2_9HYPO</name>
<dbReference type="GO" id="GO:0004671">
    <property type="term" value="F:protein C-terminal S-isoprenylcysteine carboxyl O-methyltransferase activity"/>
    <property type="evidence" value="ECO:0007669"/>
    <property type="project" value="UniProtKB-EC"/>
</dbReference>
<feature type="transmembrane region" description="Helical" evidence="5">
    <location>
        <begin position="6"/>
        <end position="24"/>
    </location>
</feature>
<keyword evidence="7" id="KW-1185">Reference proteome</keyword>
<dbReference type="EC" id="2.1.1.100" evidence="5"/>